<organism evidence="8 9">
    <name type="scientific">Mycolicibacterium wolinskyi</name>
    <dbReference type="NCBI Taxonomy" id="59750"/>
    <lineage>
        <taxon>Bacteria</taxon>
        <taxon>Bacillati</taxon>
        <taxon>Actinomycetota</taxon>
        <taxon>Actinomycetes</taxon>
        <taxon>Mycobacteriales</taxon>
        <taxon>Mycobacteriaceae</taxon>
        <taxon>Mycolicibacterium</taxon>
    </lineage>
</organism>
<name>A0A1X2F2L3_9MYCO</name>
<dbReference type="Pfam" id="PF00743">
    <property type="entry name" value="FMO-like"/>
    <property type="match status" value="1"/>
</dbReference>
<keyword evidence="3" id="KW-0285">Flavoprotein</keyword>
<evidence type="ECO:0000313" key="8">
    <source>
        <dbReference type="EMBL" id="ORX12684.1"/>
    </source>
</evidence>
<evidence type="ECO:0000256" key="6">
    <source>
        <dbReference type="ARBA" id="ARBA00023002"/>
    </source>
</evidence>
<dbReference type="GO" id="GO:0050660">
    <property type="term" value="F:flavin adenine dinucleotide binding"/>
    <property type="evidence" value="ECO:0007669"/>
    <property type="project" value="InterPro"/>
</dbReference>
<dbReference type="Pfam" id="PF13450">
    <property type="entry name" value="NAD_binding_8"/>
    <property type="match status" value="1"/>
</dbReference>
<accession>A0A1X2F2L3</accession>
<comment type="similarity">
    <text evidence="2">Belongs to the FAD-binding monooxygenase family.</text>
</comment>
<sequence>MEHFDVLIVGAGLSGIGAAVHLQNEAPGQSFAVIEARDNIGGTWDLFRYPGIRSDSDMYTLGYEFKPWKQEKSIASGASILEYLWETVTEHDLERHIRFGHHVRRAEWRSAEQVWTVTIEHQGEMVELTCAFLFMCSGYYNYRNGFSPEFPGRARFRGTVVHPQQWPQDLDYTDKRIVVIGSGATAITLIPNLAPTARKVTMLQRSPSYVAIDTAVDQQALKMRKYFGDRIGYRLIRRRNTRRQQKMYRFARARPNQFKAALHNDIRNLVGDAYLCKHFTPTYNPWDQRVCLVPDGDFFQAIKFGKADVATGRIHTFTETGIALESGEHLDADIIVTATGLELVSLGEVDFIVDGEPVDFSKRWTYKGLAYSGVPNLASTFGYVNTSWTVRAELVARFVARLVDHMAKTGATSVTPTLRPEDSAMPMNAFVEGFTSGYFKRANDVLPRQGDRAPWINPQNHAATKKLLTESIEDGVLHFEHSRSRSRIG</sequence>
<evidence type="ECO:0000256" key="5">
    <source>
        <dbReference type="ARBA" id="ARBA00022857"/>
    </source>
</evidence>
<evidence type="ECO:0000256" key="3">
    <source>
        <dbReference type="ARBA" id="ARBA00022630"/>
    </source>
</evidence>
<dbReference type="PRINTS" id="PR00469">
    <property type="entry name" value="PNDRDTASEII"/>
</dbReference>
<dbReference type="FunFam" id="3.50.50.60:FF:000228">
    <property type="entry name" value="FAD-containing monooxygenase EthA"/>
    <property type="match status" value="1"/>
</dbReference>
<dbReference type="AlphaFoldDB" id="A0A1X2F2L3"/>
<dbReference type="GO" id="GO:0050661">
    <property type="term" value="F:NADP binding"/>
    <property type="evidence" value="ECO:0007669"/>
    <property type="project" value="InterPro"/>
</dbReference>
<dbReference type="Gene3D" id="3.50.50.60">
    <property type="entry name" value="FAD/NAD(P)-binding domain"/>
    <property type="match status" value="2"/>
</dbReference>
<dbReference type="PANTHER" id="PTHR43872:SF1">
    <property type="entry name" value="MONOOXYGENASE, PUTATIVE (AFU_ORTHOLOGUE AFUA_8G02570)-RELATED"/>
    <property type="match status" value="1"/>
</dbReference>
<proteinExistence type="inferred from homology"/>
<keyword evidence="4" id="KW-0274">FAD</keyword>
<evidence type="ECO:0000256" key="4">
    <source>
        <dbReference type="ARBA" id="ARBA00022827"/>
    </source>
</evidence>
<evidence type="ECO:0000313" key="9">
    <source>
        <dbReference type="Proteomes" id="UP000193964"/>
    </source>
</evidence>
<dbReference type="InterPro" id="IPR051820">
    <property type="entry name" value="FAD-binding_MO"/>
</dbReference>
<dbReference type="InterPro" id="IPR036188">
    <property type="entry name" value="FAD/NAD-bd_sf"/>
</dbReference>
<dbReference type="InterPro" id="IPR020946">
    <property type="entry name" value="Flavin_mOase-like"/>
</dbReference>
<dbReference type="SUPFAM" id="SSF51905">
    <property type="entry name" value="FAD/NAD(P)-binding domain"/>
    <property type="match status" value="1"/>
</dbReference>
<dbReference type="EMBL" id="LQQA01000029">
    <property type="protein sequence ID" value="ORX12684.1"/>
    <property type="molecule type" value="Genomic_DNA"/>
</dbReference>
<comment type="caution">
    <text evidence="8">The sequence shown here is derived from an EMBL/GenBank/DDBJ whole genome shotgun (WGS) entry which is preliminary data.</text>
</comment>
<dbReference type="Proteomes" id="UP000193964">
    <property type="component" value="Unassembled WGS sequence"/>
</dbReference>
<protein>
    <submittedName>
        <fullName evidence="8">FAD-containing monooxygenase EthA</fullName>
    </submittedName>
</protein>
<dbReference type="PANTHER" id="PTHR43872">
    <property type="entry name" value="MONOOXYGENASE, PUTATIVE (AFU_ORTHOLOGUE AFUA_8G02570)-RELATED"/>
    <property type="match status" value="1"/>
</dbReference>
<reference evidence="8 9" key="1">
    <citation type="submission" date="2016-01" db="EMBL/GenBank/DDBJ databases">
        <title>The new phylogeny of the genus Mycobacterium.</title>
        <authorList>
            <person name="Tarcisio F."/>
            <person name="Conor M."/>
            <person name="Antonella G."/>
            <person name="Elisabetta G."/>
            <person name="Giulia F.S."/>
            <person name="Sara T."/>
            <person name="Anna F."/>
            <person name="Clotilde B."/>
            <person name="Roberto B."/>
            <person name="Veronica D.S."/>
            <person name="Fabio R."/>
            <person name="Monica P."/>
            <person name="Olivier J."/>
            <person name="Enrico T."/>
            <person name="Nicola S."/>
        </authorList>
    </citation>
    <scope>NUCLEOTIDE SEQUENCE [LARGE SCALE GENOMIC DNA]</scope>
    <source>
        <strain evidence="8 9">ATCC 700010</strain>
    </source>
</reference>
<evidence type="ECO:0000256" key="7">
    <source>
        <dbReference type="ARBA" id="ARBA00023033"/>
    </source>
</evidence>
<keyword evidence="7 8" id="KW-0503">Monooxygenase</keyword>
<evidence type="ECO:0000256" key="2">
    <source>
        <dbReference type="ARBA" id="ARBA00010139"/>
    </source>
</evidence>
<comment type="cofactor">
    <cofactor evidence="1">
        <name>FAD</name>
        <dbReference type="ChEBI" id="CHEBI:57692"/>
    </cofactor>
</comment>
<evidence type="ECO:0000256" key="1">
    <source>
        <dbReference type="ARBA" id="ARBA00001974"/>
    </source>
</evidence>
<keyword evidence="5" id="KW-0521">NADP</keyword>
<keyword evidence="6" id="KW-0560">Oxidoreductase</keyword>
<dbReference type="GO" id="GO:0004499">
    <property type="term" value="F:N,N-dimethylaniline monooxygenase activity"/>
    <property type="evidence" value="ECO:0007669"/>
    <property type="project" value="InterPro"/>
</dbReference>
<gene>
    <name evidence="8" type="ORF">AWC31_31015</name>
</gene>